<feature type="domain" description="RCK N-terminal" evidence="11">
    <location>
        <begin position="402"/>
        <end position="486"/>
    </location>
</feature>
<feature type="transmembrane region" description="Helical" evidence="9">
    <location>
        <begin position="332"/>
        <end position="352"/>
    </location>
</feature>
<keyword evidence="8 9" id="KW-0472">Membrane</keyword>
<gene>
    <name evidence="12" type="ORF">NKI27_18260</name>
</gene>
<organism evidence="12 13">
    <name type="scientific">Alkalimarinus alittae</name>
    <dbReference type="NCBI Taxonomy" id="2961619"/>
    <lineage>
        <taxon>Bacteria</taxon>
        <taxon>Pseudomonadati</taxon>
        <taxon>Pseudomonadota</taxon>
        <taxon>Gammaproteobacteria</taxon>
        <taxon>Alteromonadales</taxon>
        <taxon>Alteromonadaceae</taxon>
        <taxon>Alkalimarinus</taxon>
    </lineage>
</organism>
<name>A0ABY6N1Q6_9ALTE</name>
<dbReference type="RefSeq" id="WP_265047449.1">
    <property type="nucleotide sequence ID" value="NZ_CP100390.1"/>
</dbReference>
<proteinExistence type="predicted"/>
<feature type="transmembrane region" description="Helical" evidence="9">
    <location>
        <begin position="57"/>
        <end position="79"/>
    </location>
</feature>
<dbReference type="PANTHER" id="PTHR32507">
    <property type="entry name" value="NA(+)/H(+) ANTIPORTER 1"/>
    <property type="match status" value="1"/>
</dbReference>
<keyword evidence="7" id="KW-0406">Ion transport</keyword>
<evidence type="ECO:0000256" key="8">
    <source>
        <dbReference type="ARBA" id="ARBA00023136"/>
    </source>
</evidence>
<dbReference type="SUPFAM" id="SSF51735">
    <property type="entry name" value="NAD(P)-binding Rossmann-fold domains"/>
    <property type="match status" value="1"/>
</dbReference>
<keyword evidence="3" id="KW-0050">Antiport</keyword>
<dbReference type="EMBL" id="CP100390">
    <property type="protein sequence ID" value="UZE95965.1"/>
    <property type="molecule type" value="Genomic_DNA"/>
</dbReference>
<feature type="transmembrane region" description="Helical" evidence="9">
    <location>
        <begin position="28"/>
        <end position="45"/>
    </location>
</feature>
<feature type="domain" description="Cation/H+ exchanger transmembrane" evidence="10">
    <location>
        <begin position="14"/>
        <end position="390"/>
    </location>
</feature>
<dbReference type="InterPro" id="IPR036291">
    <property type="entry name" value="NAD(P)-bd_dom_sf"/>
</dbReference>
<protein>
    <submittedName>
        <fullName evidence="12">Sodium:proton antiporter</fullName>
    </submittedName>
</protein>
<keyword evidence="5 9" id="KW-0812">Transmembrane</keyword>
<evidence type="ECO:0000256" key="1">
    <source>
        <dbReference type="ARBA" id="ARBA00004651"/>
    </source>
</evidence>
<evidence type="ECO:0000256" key="2">
    <source>
        <dbReference type="ARBA" id="ARBA00022448"/>
    </source>
</evidence>
<dbReference type="Pfam" id="PF00999">
    <property type="entry name" value="Na_H_Exchanger"/>
    <property type="match status" value="1"/>
</dbReference>
<evidence type="ECO:0000313" key="12">
    <source>
        <dbReference type="EMBL" id="UZE95965.1"/>
    </source>
</evidence>
<feature type="transmembrane region" description="Helical" evidence="9">
    <location>
        <begin position="150"/>
        <end position="173"/>
    </location>
</feature>
<dbReference type="InterPro" id="IPR003148">
    <property type="entry name" value="RCK_N"/>
</dbReference>
<evidence type="ECO:0000259" key="10">
    <source>
        <dbReference type="Pfam" id="PF00999"/>
    </source>
</evidence>
<feature type="transmembrane region" description="Helical" evidence="9">
    <location>
        <begin position="91"/>
        <end position="112"/>
    </location>
</feature>
<evidence type="ECO:0000313" key="13">
    <source>
        <dbReference type="Proteomes" id="UP001163739"/>
    </source>
</evidence>
<evidence type="ECO:0000256" key="6">
    <source>
        <dbReference type="ARBA" id="ARBA00022989"/>
    </source>
</evidence>
<evidence type="ECO:0000259" key="11">
    <source>
        <dbReference type="Pfam" id="PF02254"/>
    </source>
</evidence>
<dbReference type="Gene3D" id="3.40.50.720">
    <property type="entry name" value="NAD(P)-binding Rossmann-like Domain"/>
    <property type="match status" value="1"/>
</dbReference>
<keyword evidence="2" id="KW-0813">Transport</keyword>
<feature type="transmembrane region" description="Helical" evidence="9">
    <location>
        <begin position="118"/>
        <end position="138"/>
    </location>
</feature>
<comment type="subcellular location">
    <subcellularLocation>
        <location evidence="1">Cell membrane</location>
        <topology evidence="1">Multi-pass membrane protein</topology>
    </subcellularLocation>
</comment>
<dbReference type="InterPro" id="IPR038770">
    <property type="entry name" value="Na+/solute_symporter_sf"/>
</dbReference>
<evidence type="ECO:0000256" key="5">
    <source>
        <dbReference type="ARBA" id="ARBA00022692"/>
    </source>
</evidence>
<keyword evidence="6 9" id="KW-1133">Transmembrane helix</keyword>
<reference evidence="12" key="1">
    <citation type="submission" date="2022-06" db="EMBL/GenBank/DDBJ databases">
        <title>Alkalimarinus sp. nov., isolated from gut of a Alitta virens.</title>
        <authorList>
            <person name="Yang A.I."/>
            <person name="Shin N.-R."/>
        </authorList>
    </citation>
    <scope>NUCLEOTIDE SEQUENCE</scope>
    <source>
        <strain evidence="12">A2M4</strain>
    </source>
</reference>
<dbReference type="Pfam" id="PF02254">
    <property type="entry name" value="TrkA_N"/>
    <property type="match status" value="1"/>
</dbReference>
<sequence>MTENTLFLLASIGVVSLFCQWLAWRMKLPAILLLLLGGILMGPVFDWLDPDALFNDLLFPIISLSVAVILFEGSLTLEFKELKEHGRMVRNLLSVGMLVTWLTATLVSRFTLGLSWDVATLFGAIVVVTGPTVIMPLLRVVRPTSNLSNILKWEGIVIDPIGALLAVLVFEFVVSGKSGALSHTLWTFGSTVMLGAILGGLSGWLLGLALRQHWLPQFLQNAGSLTFMLGVYGLSNTLQHESGLLTVTVMGIWLANMRGVPVDDIIEFKESLSVLLISALFILLAARIEFSAIAALGWGPVWVILALIFVARPLGVWLSALGTTLTWQEKAFLSWISPRGIVAAAVSALFAFQLENQGHSDAAILVPLVFLVIITTVILQSLTAAPLARWLKVSEPDSRGFLFIGANQVSREIAKALIKREIPVMLSDTSYENIRLARMENLPVYFGNPVSEHAENHMDLTGISNVLAISPYRQLNTLATFHYLDLFSKGHVFGLSDGQADSRASHQFSEKFKETRTLFGEKVTYAMLASQLSQGASIRTTQLSAAFTLEDYRAKHANRLLILFVVTPQGKLVPVVADQEIKAGEGYELISIIRPEPESNEAPPKS</sequence>
<keyword evidence="4" id="KW-1003">Cell membrane</keyword>
<feature type="transmembrane region" description="Helical" evidence="9">
    <location>
        <begin position="364"/>
        <end position="385"/>
    </location>
</feature>
<accession>A0ABY6N1Q6</accession>
<evidence type="ECO:0000256" key="7">
    <source>
        <dbReference type="ARBA" id="ARBA00023065"/>
    </source>
</evidence>
<evidence type="ECO:0000256" key="4">
    <source>
        <dbReference type="ARBA" id="ARBA00022475"/>
    </source>
</evidence>
<keyword evidence="13" id="KW-1185">Reference proteome</keyword>
<feature type="transmembrane region" description="Helical" evidence="9">
    <location>
        <begin position="301"/>
        <end position="320"/>
    </location>
</feature>
<dbReference type="Proteomes" id="UP001163739">
    <property type="component" value="Chromosome"/>
</dbReference>
<evidence type="ECO:0000256" key="9">
    <source>
        <dbReference type="SAM" id="Phobius"/>
    </source>
</evidence>
<feature type="transmembrane region" description="Helical" evidence="9">
    <location>
        <begin position="6"/>
        <end position="23"/>
    </location>
</feature>
<dbReference type="InterPro" id="IPR006153">
    <property type="entry name" value="Cation/H_exchanger_TM"/>
</dbReference>
<feature type="transmembrane region" description="Helical" evidence="9">
    <location>
        <begin position="185"/>
        <end position="206"/>
    </location>
</feature>
<dbReference type="PANTHER" id="PTHR32507:SF0">
    <property type="entry name" value="NA(+)_H(+) ANTIPORTER 2-RELATED"/>
    <property type="match status" value="1"/>
</dbReference>
<evidence type="ECO:0000256" key="3">
    <source>
        <dbReference type="ARBA" id="ARBA00022449"/>
    </source>
</evidence>
<dbReference type="Gene3D" id="1.20.1530.20">
    <property type="match status" value="1"/>
</dbReference>
<feature type="transmembrane region" description="Helical" evidence="9">
    <location>
        <begin position="272"/>
        <end position="295"/>
    </location>
</feature>